<feature type="transmembrane region" description="Helical" evidence="6">
    <location>
        <begin position="157"/>
        <end position="178"/>
    </location>
</feature>
<dbReference type="PANTHER" id="PTHR30250:SF11">
    <property type="entry name" value="O-ANTIGEN TRANSPORTER-RELATED"/>
    <property type="match status" value="1"/>
</dbReference>
<proteinExistence type="predicted"/>
<reference evidence="7 8" key="1">
    <citation type="submission" date="2018-09" db="EMBL/GenBank/DDBJ databases">
        <title>Genome sequencing of Aeromonas veronii MS-17-88.</title>
        <authorList>
            <person name="Tekedar H.C."/>
            <person name="Arick M.A."/>
            <person name="Hsu C.-Y."/>
            <person name="Thrash A."/>
            <person name="Karsi A."/>
            <person name="Lawrence M.L."/>
            <person name="Abdelhamed H."/>
        </authorList>
    </citation>
    <scope>NUCLEOTIDE SEQUENCE [LARGE SCALE GENOMIC DNA]</scope>
    <source>
        <strain evidence="7 8">MS 17-88</strain>
    </source>
</reference>
<evidence type="ECO:0000256" key="6">
    <source>
        <dbReference type="SAM" id="Phobius"/>
    </source>
</evidence>
<name>A0A3A9IMS0_AERVE</name>
<dbReference type="EMBL" id="RAWX01000004">
    <property type="protein sequence ID" value="RKJ86366.1"/>
    <property type="molecule type" value="Genomic_DNA"/>
</dbReference>
<dbReference type="InterPro" id="IPR050833">
    <property type="entry name" value="Poly_Biosynth_Transport"/>
</dbReference>
<feature type="transmembrane region" description="Helical" evidence="6">
    <location>
        <begin position="230"/>
        <end position="250"/>
    </location>
</feature>
<feature type="transmembrane region" description="Helical" evidence="6">
    <location>
        <begin position="317"/>
        <end position="336"/>
    </location>
</feature>
<dbReference type="GO" id="GO:0005886">
    <property type="term" value="C:plasma membrane"/>
    <property type="evidence" value="ECO:0007669"/>
    <property type="project" value="UniProtKB-SubCell"/>
</dbReference>
<feature type="transmembrane region" description="Helical" evidence="6">
    <location>
        <begin position="133"/>
        <end position="151"/>
    </location>
</feature>
<keyword evidence="5 6" id="KW-0472">Membrane</keyword>
<dbReference type="PANTHER" id="PTHR30250">
    <property type="entry name" value="PST FAMILY PREDICTED COLANIC ACID TRANSPORTER"/>
    <property type="match status" value="1"/>
</dbReference>
<dbReference type="AlphaFoldDB" id="A0A3A9IMS0"/>
<evidence type="ECO:0000256" key="4">
    <source>
        <dbReference type="ARBA" id="ARBA00022989"/>
    </source>
</evidence>
<feature type="transmembrane region" description="Helical" evidence="6">
    <location>
        <begin position="348"/>
        <end position="365"/>
    </location>
</feature>
<keyword evidence="4 6" id="KW-1133">Transmembrane helix</keyword>
<accession>A0A3A9IMS0</accession>
<evidence type="ECO:0000256" key="5">
    <source>
        <dbReference type="ARBA" id="ARBA00023136"/>
    </source>
</evidence>
<evidence type="ECO:0000256" key="2">
    <source>
        <dbReference type="ARBA" id="ARBA00022475"/>
    </source>
</evidence>
<evidence type="ECO:0000313" key="8">
    <source>
        <dbReference type="Proteomes" id="UP000281725"/>
    </source>
</evidence>
<feature type="transmembrane region" description="Helical" evidence="6">
    <location>
        <begin position="371"/>
        <end position="390"/>
    </location>
</feature>
<feature type="transmembrane region" description="Helical" evidence="6">
    <location>
        <begin position="199"/>
        <end position="224"/>
    </location>
</feature>
<evidence type="ECO:0000256" key="1">
    <source>
        <dbReference type="ARBA" id="ARBA00004651"/>
    </source>
</evidence>
<keyword evidence="3 6" id="KW-0812">Transmembrane</keyword>
<protein>
    <submittedName>
        <fullName evidence="7">Capsular biosynthesis protein</fullName>
    </submittedName>
</protein>
<evidence type="ECO:0000313" key="7">
    <source>
        <dbReference type="EMBL" id="RKJ86366.1"/>
    </source>
</evidence>
<dbReference type="Proteomes" id="UP000281725">
    <property type="component" value="Unassembled WGS sequence"/>
</dbReference>
<comment type="caution">
    <text evidence="7">The sequence shown here is derived from an EMBL/GenBank/DDBJ whole genome shotgun (WGS) entry which is preliminary data.</text>
</comment>
<organism evidence="7 8">
    <name type="scientific">Aeromonas veronii</name>
    <dbReference type="NCBI Taxonomy" id="654"/>
    <lineage>
        <taxon>Bacteria</taxon>
        <taxon>Pseudomonadati</taxon>
        <taxon>Pseudomonadota</taxon>
        <taxon>Gammaproteobacteria</taxon>
        <taxon>Aeromonadales</taxon>
        <taxon>Aeromonadaceae</taxon>
        <taxon>Aeromonas</taxon>
    </lineage>
</organism>
<evidence type="ECO:0000256" key="3">
    <source>
        <dbReference type="ARBA" id="ARBA00022692"/>
    </source>
</evidence>
<dbReference type="RefSeq" id="WP_120415960.1">
    <property type="nucleotide sequence ID" value="NZ_JAIEYJ010000012.1"/>
</dbReference>
<comment type="subcellular location">
    <subcellularLocation>
        <location evidence="1">Cell membrane</location>
        <topology evidence="1">Multi-pass membrane protein</topology>
    </subcellularLocation>
</comment>
<feature type="transmembrane region" description="Helical" evidence="6">
    <location>
        <begin position="278"/>
        <end position="297"/>
    </location>
</feature>
<sequence length="404" mass="45376">MKLLRSITTIGGASVLSQLIGAFSVCSLSHKFDMAAVGLYALSYSLVLIGAQLATFASQLLLPKLEEAELPGNLIFSLLQVLLLPIPYVLVVVCFFSLPLWPLYLLTVTHGLILITENLALRAGHYQRLGLQRISASAVVLLCLLLAPDMVHFYQLWASLLLLVIGGWLWSAFAWHSAMLREAAPRRLLHFFSRHKAHLVGVGCAEVLAMVTANLPTVLINFWFSPLVAGYFAVVNRFCLAPVVIVGNAIRHSIFSRWSEDFRQRRFNGEEFRKVKRLLLAMGSAATLGILICYPLVMKWFFNAEWIASIDTSRYMLPYVFTAVAICPLTVIELVFGSPRYFLRIQLEQLLVVVIAFVLLPWLHQEYELCVLAFSLLTAVRYGFVFLRVNRRAAELQGRMELAS</sequence>
<keyword evidence="2" id="KW-1003">Cell membrane</keyword>
<feature type="transmembrane region" description="Helical" evidence="6">
    <location>
        <begin position="38"/>
        <end position="62"/>
    </location>
</feature>
<gene>
    <name evidence="7" type="ORF">D6R50_19055</name>
</gene>
<feature type="transmembrane region" description="Helical" evidence="6">
    <location>
        <begin position="74"/>
        <end position="98"/>
    </location>
</feature>